<dbReference type="OrthoDB" id="677207at2759"/>
<comment type="caution">
    <text evidence="2">The sequence shown here is derived from an EMBL/GenBank/DDBJ whole genome shotgun (WGS) entry which is preliminary data.</text>
</comment>
<gene>
    <name evidence="2" type="ORF">NCGR_LOCUS64898</name>
</gene>
<evidence type="ECO:0000313" key="2">
    <source>
        <dbReference type="EMBL" id="CAD6340800.1"/>
    </source>
</evidence>
<proteinExistence type="predicted"/>
<dbReference type="Proteomes" id="UP000604825">
    <property type="component" value="Unassembled WGS sequence"/>
</dbReference>
<reference evidence="2" key="1">
    <citation type="submission" date="2020-10" db="EMBL/GenBank/DDBJ databases">
        <authorList>
            <person name="Han B."/>
            <person name="Lu T."/>
            <person name="Zhao Q."/>
            <person name="Huang X."/>
            <person name="Zhao Y."/>
        </authorList>
    </citation>
    <scope>NUCLEOTIDE SEQUENCE</scope>
</reference>
<evidence type="ECO:0000256" key="1">
    <source>
        <dbReference type="SAM" id="MobiDB-lite"/>
    </source>
</evidence>
<evidence type="ECO:0008006" key="4">
    <source>
        <dbReference type="Google" id="ProtNLM"/>
    </source>
</evidence>
<feature type="region of interest" description="Disordered" evidence="1">
    <location>
        <begin position="96"/>
        <end position="117"/>
    </location>
</feature>
<keyword evidence="3" id="KW-1185">Reference proteome</keyword>
<name>A0A811SDK8_9POAL</name>
<sequence length="117" mass="13356">MDSERSFTDIITRGCNPAALSDNVPTPNETPACDEALASVKGIQKRSKNFSKEEDELLVSALLNEKNALRMFKSEDKQHRNFPYLYCWEKLKDKAKWKNRSNQSGTTSRKKQKSTAN</sequence>
<dbReference type="AlphaFoldDB" id="A0A811SDK8"/>
<evidence type="ECO:0000313" key="3">
    <source>
        <dbReference type="Proteomes" id="UP000604825"/>
    </source>
</evidence>
<feature type="compositionally biased region" description="Basic residues" evidence="1">
    <location>
        <begin position="108"/>
        <end position="117"/>
    </location>
</feature>
<dbReference type="EMBL" id="CAJGYO010000074">
    <property type="protein sequence ID" value="CAD6340800.1"/>
    <property type="molecule type" value="Genomic_DNA"/>
</dbReference>
<protein>
    <recommendedName>
        <fullName evidence="4">No apical meristem-associated C-terminal domain-containing protein</fullName>
    </recommendedName>
</protein>
<accession>A0A811SDK8</accession>
<organism evidence="2 3">
    <name type="scientific">Miscanthus lutarioriparius</name>
    <dbReference type="NCBI Taxonomy" id="422564"/>
    <lineage>
        <taxon>Eukaryota</taxon>
        <taxon>Viridiplantae</taxon>
        <taxon>Streptophyta</taxon>
        <taxon>Embryophyta</taxon>
        <taxon>Tracheophyta</taxon>
        <taxon>Spermatophyta</taxon>
        <taxon>Magnoliopsida</taxon>
        <taxon>Liliopsida</taxon>
        <taxon>Poales</taxon>
        <taxon>Poaceae</taxon>
        <taxon>PACMAD clade</taxon>
        <taxon>Panicoideae</taxon>
        <taxon>Andropogonodae</taxon>
        <taxon>Andropogoneae</taxon>
        <taxon>Saccharinae</taxon>
        <taxon>Miscanthus</taxon>
    </lineage>
</organism>